<protein>
    <submittedName>
        <fullName evidence="2">Putative integral membrane protein (TIGR02206 family)</fullName>
    </submittedName>
</protein>
<proteinExistence type="predicted"/>
<dbReference type="EMBL" id="JACBYW010000001">
    <property type="protein sequence ID" value="NYH77373.1"/>
    <property type="molecule type" value="Genomic_DNA"/>
</dbReference>
<dbReference type="AlphaFoldDB" id="A0A852Z555"/>
<evidence type="ECO:0000256" key="1">
    <source>
        <dbReference type="SAM" id="Phobius"/>
    </source>
</evidence>
<dbReference type="NCBIfam" id="TIGR02206">
    <property type="entry name" value="intg_mem_TP0381"/>
    <property type="match status" value="1"/>
</dbReference>
<dbReference type="Proteomes" id="UP000548304">
    <property type="component" value="Unassembled WGS sequence"/>
</dbReference>
<reference evidence="2 3" key="1">
    <citation type="submission" date="2020-07" db="EMBL/GenBank/DDBJ databases">
        <title>Genomic Encyclopedia of Type Strains, Phase III (KMG-III): the genomes of soil and plant-associated and newly described type strains.</title>
        <authorList>
            <person name="Whitman W."/>
        </authorList>
    </citation>
    <scope>NUCLEOTIDE SEQUENCE [LARGE SCALE GENOMIC DNA]</scope>
    <source>
        <strain evidence="2 3">CECT 8576</strain>
    </source>
</reference>
<feature type="transmembrane region" description="Helical" evidence="1">
    <location>
        <begin position="208"/>
        <end position="228"/>
    </location>
</feature>
<feature type="transmembrane region" description="Helical" evidence="1">
    <location>
        <begin position="135"/>
        <end position="153"/>
    </location>
</feature>
<dbReference type="Pfam" id="PF14808">
    <property type="entry name" value="TMEM164"/>
    <property type="match status" value="1"/>
</dbReference>
<feature type="transmembrane region" description="Helical" evidence="1">
    <location>
        <begin position="46"/>
        <end position="65"/>
    </location>
</feature>
<keyword evidence="3" id="KW-1185">Reference proteome</keyword>
<keyword evidence="1" id="KW-0472">Membrane</keyword>
<dbReference type="RefSeq" id="WP_179533917.1">
    <property type="nucleotide sequence ID" value="NZ_JACBYW010000001.1"/>
</dbReference>
<keyword evidence="1" id="KW-0812">Transmembrane</keyword>
<organism evidence="2 3">
    <name type="scientific">Actinopolyspora biskrensis</name>
    <dbReference type="NCBI Taxonomy" id="1470178"/>
    <lineage>
        <taxon>Bacteria</taxon>
        <taxon>Bacillati</taxon>
        <taxon>Actinomycetota</taxon>
        <taxon>Actinomycetes</taxon>
        <taxon>Actinopolysporales</taxon>
        <taxon>Actinopolysporaceae</taxon>
        <taxon>Actinopolyspora</taxon>
    </lineage>
</organism>
<dbReference type="InterPro" id="IPR011737">
    <property type="entry name" value="CHP02206_TP0381"/>
</dbReference>
<sequence length="245" mass="27264">MDPSWAQETFTPYGVSHWALLGVAAVGAGLLVRAGRRQRGTRSGVLFARAFALLLGLFAVAMQIYRLLPPQWDIAVSLPLHLSDFTWLVAVCALWTRWQWAYSLTYYWGLTLNPQAMITPALDAPGFPHVDFVDFWTQHVLVVWAAIYLTWGLGSRPDWRSLATAAVVTIAWGVSVFGFNLVTGANYGFLNAKPDNPSLLDVMGPWPWYLAVEFAVGIAAWALITWPWTRSAGRSTRRARATPAR</sequence>
<evidence type="ECO:0000313" key="3">
    <source>
        <dbReference type="Proteomes" id="UP000548304"/>
    </source>
</evidence>
<keyword evidence="1" id="KW-1133">Transmembrane helix</keyword>
<feature type="transmembrane region" description="Helical" evidence="1">
    <location>
        <begin position="15"/>
        <end position="34"/>
    </location>
</feature>
<feature type="transmembrane region" description="Helical" evidence="1">
    <location>
        <begin position="165"/>
        <end position="188"/>
    </location>
</feature>
<evidence type="ECO:0000313" key="2">
    <source>
        <dbReference type="EMBL" id="NYH77373.1"/>
    </source>
</evidence>
<name>A0A852Z555_9ACTN</name>
<accession>A0A852Z555</accession>
<comment type="caution">
    <text evidence="2">The sequence shown here is derived from an EMBL/GenBank/DDBJ whole genome shotgun (WGS) entry which is preliminary data.</text>
</comment>
<gene>
    <name evidence="2" type="ORF">FHR84_000687</name>
</gene>